<dbReference type="Pfam" id="PF01695">
    <property type="entry name" value="IstB_IS21"/>
    <property type="match status" value="1"/>
</dbReference>
<proteinExistence type="predicted"/>
<reference evidence="2 3" key="1">
    <citation type="submission" date="2016-05" db="EMBL/GenBank/DDBJ databases">
        <title>Microbial solvent formation.</title>
        <authorList>
            <person name="Poehlein A."/>
            <person name="Montoya Solano J.D."/>
            <person name="Flitsch S."/>
            <person name="Krabben P."/>
            <person name="Duerre P."/>
            <person name="Daniel R."/>
        </authorList>
    </citation>
    <scope>NUCLEOTIDE SEQUENCE [LARGE SCALE GENOMIC DNA]</scope>
    <source>
        <strain evidence="2 3">DSM 2619</strain>
    </source>
</reference>
<dbReference type="Gene3D" id="3.40.50.300">
    <property type="entry name" value="P-loop containing nucleotide triphosphate hydrolases"/>
    <property type="match status" value="1"/>
</dbReference>
<keyword evidence="3" id="KW-1185">Reference proteome</keyword>
<comment type="caution">
    <text evidence="2">The sequence shown here is derived from an EMBL/GenBank/DDBJ whole genome shotgun (WGS) entry which is preliminary data.</text>
</comment>
<evidence type="ECO:0000313" key="2">
    <source>
        <dbReference type="EMBL" id="OOM74494.1"/>
    </source>
</evidence>
<dbReference type="InterPro" id="IPR002611">
    <property type="entry name" value="IstB_ATP-bd"/>
</dbReference>
<dbReference type="Proteomes" id="UP000190890">
    <property type="component" value="Unassembled WGS sequence"/>
</dbReference>
<organism evidence="2 3">
    <name type="scientific">Clostridium puniceum</name>
    <dbReference type="NCBI Taxonomy" id="29367"/>
    <lineage>
        <taxon>Bacteria</taxon>
        <taxon>Bacillati</taxon>
        <taxon>Bacillota</taxon>
        <taxon>Clostridia</taxon>
        <taxon>Eubacteriales</taxon>
        <taxon>Clostridiaceae</taxon>
        <taxon>Clostridium</taxon>
    </lineage>
</organism>
<dbReference type="GO" id="GO:0005524">
    <property type="term" value="F:ATP binding"/>
    <property type="evidence" value="ECO:0007669"/>
    <property type="project" value="InterPro"/>
</dbReference>
<sequence>MIFIDSDNSIIKDIKAYAESMKLSVIKGDIDVAIEDANANNLSYEEFLCGLLQKECDIRNYNLTQSRIRTASFLYKKYLEDIIKDLPSDAQLKLKHLSSLKFIKDGQNVILSGNCGTGKTHSTNCF</sequence>
<dbReference type="AlphaFoldDB" id="A0A1S8TA68"/>
<evidence type="ECO:0000259" key="1">
    <source>
        <dbReference type="Pfam" id="PF01695"/>
    </source>
</evidence>
<dbReference type="InterPro" id="IPR027417">
    <property type="entry name" value="P-loop_NTPase"/>
</dbReference>
<dbReference type="STRING" id="29367.CLPUN_38420"/>
<protein>
    <submittedName>
        <fullName evidence="2">Transposase</fullName>
    </submittedName>
</protein>
<dbReference type="RefSeq" id="WP_077848834.1">
    <property type="nucleotide sequence ID" value="NZ_LZZM01000198.1"/>
</dbReference>
<name>A0A1S8TA68_9CLOT</name>
<dbReference type="EMBL" id="LZZM01000198">
    <property type="protein sequence ID" value="OOM74494.1"/>
    <property type="molecule type" value="Genomic_DNA"/>
</dbReference>
<evidence type="ECO:0000313" key="3">
    <source>
        <dbReference type="Proteomes" id="UP000190890"/>
    </source>
</evidence>
<dbReference type="SUPFAM" id="SSF52540">
    <property type="entry name" value="P-loop containing nucleoside triphosphate hydrolases"/>
    <property type="match status" value="1"/>
</dbReference>
<accession>A0A1S8TA68</accession>
<gene>
    <name evidence="2" type="ORF">CLPUN_38420</name>
</gene>
<dbReference type="OrthoDB" id="9776217at2"/>
<feature type="domain" description="IstB-like ATP-binding" evidence="1">
    <location>
        <begin position="20"/>
        <end position="121"/>
    </location>
</feature>